<evidence type="ECO:0000313" key="1">
    <source>
        <dbReference type="EMBL" id="EDZ74026.1"/>
    </source>
</evidence>
<gene>
    <name evidence="1" type="ORF">AWRI1631_10060</name>
</gene>
<protein>
    <submittedName>
        <fullName evidence="1">YAL056Wp-like protein</fullName>
    </submittedName>
</protein>
<sequence>SIPMTTIGRQRLILSQEKPVGKTVVLHGGSNGLNVLDDMWLMDLECETWTPIETFAKADSSEDGDEKLDSVNVGLVGHRMESIGRICVCIGGMVQEDVDQFYSENDDESPRKRKVDTLPLGGNFLNTIDLSTQCWEEHKITLSKKEDDEDRQDSENEDTNSNIVVGVGGTSLQCDKSIILIGGLISRRSNVKEIYLHGTITKSIFPSVNPSA</sequence>
<dbReference type="Gene3D" id="2.120.10.80">
    <property type="entry name" value="Kelch-type beta propeller"/>
    <property type="match status" value="1"/>
</dbReference>
<comment type="caution">
    <text evidence="1">The sequence shown here is derived from an EMBL/GenBank/DDBJ whole genome shotgun (WGS) entry which is preliminary data.</text>
</comment>
<dbReference type="AlphaFoldDB" id="B5VDG6"/>
<accession>B5VDG6</accession>
<name>B5VDG6_YEAS6</name>
<dbReference type="SUPFAM" id="SSF117281">
    <property type="entry name" value="Kelch motif"/>
    <property type="match status" value="1"/>
</dbReference>
<feature type="non-terminal residue" evidence="1">
    <location>
        <position position="1"/>
    </location>
</feature>
<dbReference type="InterPro" id="IPR015915">
    <property type="entry name" value="Kelch-typ_b-propeller"/>
</dbReference>
<reference evidence="1 2" key="1">
    <citation type="journal article" date="2008" name="FEMS Yeast Res.">
        <title>Comparative genome analysis of a Saccharomyces cerevisiae wine strain.</title>
        <authorList>
            <person name="Borneman A.R."/>
            <person name="Forgan A.H."/>
            <person name="Pretorius I.S."/>
            <person name="Chambers P.J."/>
        </authorList>
    </citation>
    <scope>NUCLEOTIDE SEQUENCE [LARGE SCALE GENOMIC DNA]</scope>
    <source>
        <strain evidence="1 2">AWRI1631</strain>
    </source>
</reference>
<proteinExistence type="predicted"/>
<organism evidence="1 2">
    <name type="scientific">Saccharomyces cerevisiae (strain AWRI1631)</name>
    <name type="common">Baker's yeast</name>
    <dbReference type="NCBI Taxonomy" id="545124"/>
    <lineage>
        <taxon>Eukaryota</taxon>
        <taxon>Fungi</taxon>
        <taxon>Dikarya</taxon>
        <taxon>Ascomycota</taxon>
        <taxon>Saccharomycotina</taxon>
        <taxon>Saccharomycetes</taxon>
        <taxon>Saccharomycetales</taxon>
        <taxon>Saccharomycetaceae</taxon>
        <taxon>Saccharomyces</taxon>
    </lineage>
</organism>
<dbReference type="EMBL" id="ABSV01000006">
    <property type="protein sequence ID" value="EDZ74026.1"/>
    <property type="molecule type" value="Genomic_DNA"/>
</dbReference>
<dbReference type="Proteomes" id="UP000008988">
    <property type="component" value="Unassembled WGS sequence"/>
</dbReference>
<evidence type="ECO:0000313" key="2">
    <source>
        <dbReference type="Proteomes" id="UP000008988"/>
    </source>
</evidence>